<dbReference type="InterPro" id="IPR020846">
    <property type="entry name" value="MFS_dom"/>
</dbReference>
<keyword evidence="6 7" id="KW-0472">Membrane</keyword>
<keyword evidence="10" id="KW-1185">Reference proteome</keyword>
<feature type="transmembrane region" description="Helical" evidence="7">
    <location>
        <begin position="201"/>
        <end position="219"/>
    </location>
</feature>
<proteinExistence type="predicted"/>
<evidence type="ECO:0000256" key="6">
    <source>
        <dbReference type="ARBA" id="ARBA00023136"/>
    </source>
</evidence>
<evidence type="ECO:0000256" key="5">
    <source>
        <dbReference type="ARBA" id="ARBA00022989"/>
    </source>
</evidence>
<evidence type="ECO:0000256" key="2">
    <source>
        <dbReference type="ARBA" id="ARBA00022448"/>
    </source>
</evidence>
<evidence type="ECO:0000256" key="7">
    <source>
        <dbReference type="SAM" id="Phobius"/>
    </source>
</evidence>
<dbReference type="SUPFAM" id="SSF103473">
    <property type="entry name" value="MFS general substrate transporter"/>
    <property type="match status" value="1"/>
</dbReference>
<dbReference type="PANTHER" id="PTHR42718">
    <property type="entry name" value="MAJOR FACILITATOR SUPERFAMILY MULTIDRUG TRANSPORTER MFSC"/>
    <property type="match status" value="1"/>
</dbReference>
<dbReference type="Proteomes" id="UP000523601">
    <property type="component" value="Unassembled WGS sequence"/>
</dbReference>
<sequence length="460" mass="47689">MGASADQTRHPQAVLAIILISYLMIILDTSIVMTGLPQIRQELGFSASQLGWVQSIYTLAFGGFLLLGARAGDILGRRKTFQAGLVIFTVASALIGLAQSVAWMIAARGLQGFGAAILAPSTLALLSFAFPEGRERTRATAWYGSTAGIGAAVGLVLGGVLAQTISWRVGFFINLPIGLAMILLGARYVEETEPRPGTFDLLGAIASTLGIGALIWGVLESAERGWGNLPALGAMAAGAVIMAGFVRHEARADQPILPLRLFDNPERVGAYLARFLYLAAMVGFFFFTTQFMQEVDGFTPLQAGLGFLPMTLVNFAVATRVPDLTERMGNRALMLIGIAMTALGMGWLAQVQAGGSYALGIGLPMALIGAGQGLCFGPLTASGIAGTPREDAGAASGLVNVAHQMGMSFGLAVLVAAAAMFGQGGFAESFHAAMTTGAVLLVLALVAAWALIPAAGRSAH</sequence>
<feature type="transmembrane region" description="Helical" evidence="7">
    <location>
        <begin position="12"/>
        <end position="32"/>
    </location>
</feature>
<feature type="domain" description="Major facilitator superfamily (MFS) profile" evidence="8">
    <location>
        <begin position="14"/>
        <end position="456"/>
    </location>
</feature>
<feature type="transmembrane region" description="Helical" evidence="7">
    <location>
        <begin position="225"/>
        <end position="247"/>
    </location>
</feature>
<feature type="transmembrane region" description="Helical" evidence="7">
    <location>
        <begin position="112"/>
        <end position="130"/>
    </location>
</feature>
<accession>A0ABX2PLV2</accession>
<dbReference type="Pfam" id="PF07690">
    <property type="entry name" value="MFS_1"/>
    <property type="match status" value="1"/>
</dbReference>
<evidence type="ECO:0000256" key="3">
    <source>
        <dbReference type="ARBA" id="ARBA00022475"/>
    </source>
</evidence>
<evidence type="ECO:0000256" key="1">
    <source>
        <dbReference type="ARBA" id="ARBA00004651"/>
    </source>
</evidence>
<protein>
    <submittedName>
        <fullName evidence="9">MFS transporter</fullName>
    </submittedName>
</protein>
<dbReference type="PROSITE" id="PS50850">
    <property type="entry name" value="MFS"/>
    <property type="match status" value="1"/>
</dbReference>
<dbReference type="CDD" id="cd17321">
    <property type="entry name" value="MFS_MMR_MDR_like"/>
    <property type="match status" value="1"/>
</dbReference>
<feature type="transmembrane region" description="Helical" evidence="7">
    <location>
        <begin position="361"/>
        <end position="385"/>
    </location>
</feature>
<reference evidence="9 10" key="1">
    <citation type="submission" date="2020-04" db="EMBL/GenBank/DDBJ databases">
        <title>Donghicola sp., a member of the Rhodobacteraceae family isolated from mangrove forest in Thailand.</title>
        <authorList>
            <person name="Charoenyingcharoen P."/>
            <person name="Yukphan P."/>
        </authorList>
    </citation>
    <scope>NUCLEOTIDE SEQUENCE [LARGE SCALE GENOMIC DNA]</scope>
    <source>
        <strain evidence="9 10">C2-DW-16</strain>
    </source>
</reference>
<keyword evidence="3" id="KW-1003">Cell membrane</keyword>
<dbReference type="PANTHER" id="PTHR42718:SF46">
    <property type="entry name" value="BLR6921 PROTEIN"/>
    <property type="match status" value="1"/>
</dbReference>
<keyword evidence="2" id="KW-0813">Transport</keyword>
<feature type="transmembrane region" description="Helical" evidence="7">
    <location>
        <begin position="432"/>
        <end position="452"/>
    </location>
</feature>
<evidence type="ECO:0000313" key="9">
    <source>
        <dbReference type="EMBL" id="NVO29479.1"/>
    </source>
</evidence>
<evidence type="ECO:0000313" key="10">
    <source>
        <dbReference type="Proteomes" id="UP000523601"/>
    </source>
</evidence>
<comment type="caution">
    <text evidence="9">The sequence shown here is derived from an EMBL/GenBank/DDBJ whole genome shotgun (WGS) entry which is preliminary data.</text>
</comment>
<feature type="transmembrane region" description="Helical" evidence="7">
    <location>
        <begin position="299"/>
        <end position="319"/>
    </location>
</feature>
<keyword evidence="4 7" id="KW-0812">Transmembrane</keyword>
<dbReference type="EMBL" id="JABCJD010000017">
    <property type="protein sequence ID" value="NVO29479.1"/>
    <property type="molecule type" value="Genomic_DNA"/>
</dbReference>
<feature type="transmembrane region" description="Helical" evidence="7">
    <location>
        <begin position="268"/>
        <end position="287"/>
    </location>
</feature>
<feature type="transmembrane region" description="Helical" evidence="7">
    <location>
        <begin position="142"/>
        <end position="165"/>
    </location>
</feature>
<organism evidence="9 10">
    <name type="scientific">Donghicola mangrovi</name>
    <dbReference type="NCBI Taxonomy" id="2729614"/>
    <lineage>
        <taxon>Bacteria</taxon>
        <taxon>Pseudomonadati</taxon>
        <taxon>Pseudomonadota</taxon>
        <taxon>Alphaproteobacteria</taxon>
        <taxon>Rhodobacterales</taxon>
        <taxon>Roseobacteraceae</taxon>
        <taxon>Donghicola</taxon>
    </lineage>
</organism>
<evidence type="ECO:0000256" key="4">
    <source>
        <dbReference type="ARBA" id="ARBA00022692"/>
    </source>
</evidence>
<feature type="transmembrane region" description="Helical" evidence="7">
    <location>
        <begin position="171"/>
        <end position="189"/>
    </location>
</feature>
<dbReference type="Gene3D" id="1.20.1250.20">
    <property type="entry name" value="MFS general substrate transporter like domains"/>
    <property type="match status" value="1"/>
</dbReference>
<dbReference type="InterPro" id="IPR011701">
    <property type="entry name" value="MFS"/>
</dbReference>
<dbReference type="Gene3D" id="1.20.1720.10">
    <property type="entry name" value="Multidrug resistance protein D"/>
    <property type="match status" value="1"/>
</dbReference>
<feature type="transmembrane region" description="Helical" evidence="7">
    <location>
        <begin position="331"/>
        <end position="349"/>
    </location>
</feature>
<feature type="transmembrane region" description="Helical" evidence="7">
    <location>
        <begin position="52"/>
        <end position="71"/>
    </location>
</feature>
<gene>
    <name evidence="9" type="ORF">HJ526_18815</name>
</gene>
<comment type="subcellular location">
    <subcellularLocation>
        <location evidence="1">Cell membrane</location>
        <topology evidence="1">Multi-pass membrane protein</topology>
    </subcellularLocation>
</comment>
<feature type="transmembrane region" description="Helical" evidence="7">
    <location>
        <begin position="83"/>
        <end position="106"/>
    </location>
</feature>
<evidence type="ECO:0000259" key="8">
    <source>
        <dbReference type="PROSITE" id="PS50850"/>
    </source>
</evidence>
<keyword evidence="5 7" id="KW-1133">Transmembrane helix</keyword>
<dbReference type="InterPro" id="IPR036259">
    <property type="entry name" value="MFS_trans_sf"/>
</dbReference>
<feature type="transmembrane region" description="Helical" evidence="7">
    <location>
        <begin position="406"/>
        <end position="426"/>
    </location>
</feature>
<name>A0ABX2PLV2_9RHOB</name>